<dbReference type="EC" id="2.7.1.71" evidence="7"/>
<comment type="subunit">
    <text evidence="7">Monomer.</text>
</comment>
<comment type="function">
    <text evidence="7">Catalyzes the specific phosphorylation of the 3-hydroxyl group of shikimic acid using ATP as a cosubstrate.</text>
</comment>
<keyword evidence="2 7" id="KW-0808">Transferase</keyword>
<evidence type="ECO:0000313" key="10">
    <source>
        <dbReference type="Proteomes" id="UP000051254"/>
    </source>
</evidence>
<comment type="caution">
    <text evidence="7">Lacks conserved residue(s) required for the propagation of feature annotation.</text>
</comment>
<comment type="cofactor">
    <cofactor evidence="7">
        <name>Mg(2+)</name>
        <dbReference type="ChEBI" id="CHEBI:18420"/>
    </cofactor>
    <text evidence="7">Binds 1 Mg(2+) ion per subunit.</text>
</comment>
<feature type="binding site" evidence="7">
    <location>
        <position position="36"/>
    </location>
    <ligand>
        <name>substrate</name>
    </ligand>
</feature>
<dbReference type="EMBL" id="LDJH01000029">
    <property type="protein sequence ID" value="KRG54829.1"/>
    <property type="molecule type" value="Genomic_DNA"/>
</dbReference>
<feature type="binding site" evidence="7">
    <location>
        <position position="60"/>
    </location>
    <ligand>
        <name>substrate</name>
    </ligand>
</feature>
<dbReference type="GO" id="GO:0005829">
    <property type="term" value="C:cytosol"/>
    <property type="evidence" value="ECO:0007669"/>
    <property type="project" value="TreeGrafter"/>
</dbReference>
<dbReference type="STRING" id="266128.ABB25_13120"/>
<comment type="caution">
    <text evidence="9">The sequence shown here is derived from an EMBL/GenBank/DDBJ whole genome shotgun (WGS) entry which is preliminary data.</text>
</comment>
<sequence length="182" mass="19890">MNPSSNLVFIGPTGAGKTSLGRRVAERFGLHFIDLDVLISELSGSSIAELFEHLGEKGFRGHESQALAQALRADGVLVATGAGAVLSAANRQLMAERAFVVHLHVSVTAQLERLSRDRTRPLLQRHDRAQVLQDMAVQRDPLYRQLGELCLDTDQYIPAEATAQLVLQLAAHWHQLTGPTPQ</sequence>
<proteinExistence type="inferred from homology"/>
<evidence type="ECO:0000256" key="7">
    <source>
        <dbReference type="HAMAP-Rule" id="MF_00109"/>
    </source>
</evidence>
<keyword evidence="6 7" id="KW-0057">Aromatic amino acid biosynthesis</keyword>
<feature type="binding site" evidence="7">
    <location>
        <position position="120"/>
    </location>
    <ligand>
        <name>ATP</name>
        <dbReference type="ChEBI" id="CHEBI:30616"/>
    </ligand>
</feature>
<evidence type="ECO:0000256" key="6">
    <source>
        <dbReference type="ARBA" id="ARBA00023141"/>
    </source>
</evidence>
<dbReference type="HAMAP" id="MF_00109">
    <property type="entry name" value="Shikimate_kinase"/>
    <property type="match status" value="1"/>
</dbReference>
<dbReference type="GO" id="GO:0004765">
    <property type="term" value="F:shikimate kinase activity"/>
    <property type="evidence" value="ECO:0007669"/>
    <property type="project" value="UniProtKB-UniRule"/>
</dbReference>
<dbReference type="OrthoDB" id="9800332at2"/>
<keyword evidence="7" id="KW-0460">Magnesium</keyword>
<comment type="subcellular location">
    <subcellularLocation>
        <location evidence="7">Cytoplasm</location>
    </subcellularLocation>
</comment>
<keyword evidence="7" id="KW-0479">Metal-binding</keyword>
<accession>A0A0R0BBV6</accession>
<evidence type="ECO:0000256" key="3">
    <source>
        <dbReference type="ARBA" id="ARBA00022741"/>
    </source>
</evidence>
<dbReference type="CDD" id="cd00464">
    <property type="entry name" value="SK"/>
    <property type="match status" value="1"/>
</dbReference>
<evidence type="ECO:0000256" key="1">
    <source>
        <dbReference type="ARBA" id="ARBA00022605"/>
    </source>
</evidence>
<organism evidence="9 10">
    <name type="scientific">Stenotrophomonas koreensis</name>
    <dbReference type="NCBI Taxonomy" id="266128"/>
    <lineage>
        <taxon>Bacteria</taxon>
        <taxon>Pseudomonadati</taxon>
        <taxon>Pseudomonadota</taxon>
        <taxon>Gammaproteobacteria</taxon>
        <taxon>Lysobacterales</taxon>
        <taxon>Lysobacteraceae</taxon>
        <taxon>Stenotrophomonas</taxon>
    </lineage>
</organism>
<evidence type="ECO:0000256" key="2">
    <source>
        <dbReference type="ARBA" id="ARBA00022679"/>
    </source>
</evidence>
<dbReference type="UniPathway" id="UPA00053">
    <property type="reaction ID" value="UER00088"/>
</dbReference>
<dbReference type="GO" id="GO:0000287">
    <property type="term" value="F:magnesium ion binding"/>
    <property type="evidence" value="ECO:0007669"/>
    <property type="project" value="UniProtKB-UniRule"/>
</dbReference>
<dbReference type="GO" id="GO:0005524">
    <property type="term" value="F:ATP binding"/>
    <property type="evidence" value="ECO:0007669"/>
    <property type="project" value="UniProtKB-UniRule"/>
</dbReference>
<comment type="similarity">
    <text evidence="7">Belongs to the shikimate kinase family.</text>
</comment>
<keyword evidence="3 7" id="KW-0547">Nucleotide-binding</keyword>
<dbReference type="PANTHER" id="PTHR21087">
    <property type="entry name" value="SHIKIMATE KINASE"/>
    <property type="match status" value="1"/>
</dbReference>
<dbReference type="AlphaFoldDB" id="A0A0R0BBV6"/>
<feature type="binding site" evidence="7">
    <location>
        <position position="18"/>
    </location>
    <ligand>
        <name>Mg(2+)</name>
        <dbReference type="ChEBI" id="CHEBI:18420"/>
    </ligand>
</feature>
<comment type="pathway">
    <text evidence="7">Metabolic intermediate biosynthesis; chorismate biosynthesis; chorismate from D-erythrose 4-phosphate and phosphoenolpyruvate: step 5/7.</text>
</comment>
<keyword evidence="5 7" id="KW-0067">ATP-binding</keyword>
<keyword evidence="10" id="KW-1185">Reference proteome</keyword>
<protein>
    <recommendedName>
        <fullName evidence="7">Shikimate kinase</fullName>
        <shortName evidence="7">SK</shortName>
        <ecNumber evidence="7">2.7.1.71</ecNumber>
    </recommendedName>
</protein>
<feature type="domain" description="AAA+ ATPase" evidence="8">
    <location>
        <begin position="3"/>
        <end position="139"/>
    </location>
</feature>
<dbReference type="InterPro" id="IPR027417">
    <property type="entry name" value="P-loop_NTPase"/>
</dbReference>
<dbReference type="PANTHER" id="PTHR21087:SF16">
    <property type="entry name" value="SHIKIMATE KINASE 1, CHLOROPLASTIC"/>
    <property type="match status" value="1"/>
</dbReference>
<dbReference type="PRINTS" id="PR01100">
    <property type="entry name" value="SHIKIMTKNASE"/>
</dbReference>
<dbReference type="RefSeq" id="WP_057667506.1">
    <property type="nucleotide sequence ID" value="NZ_LDJH01000029.1"/>
</dbReference>
<evidence type="ECO:0000313" key="9">
    <source>
        <dbReference type="EMBL" id="KRG54829.1"/>
    </source>
</evidence>
<dbReference type="InterPro" id="IPR003593">
    <property type="entry name" value="AAA+_ATPase"/>
</dbReference>
<dbReference type="PATRIC" id="fig|266128.3.peg.1678"/>
<feature type="binding site" evidence="7">
    <location>
        <begin position="14"/>
        <end position="19"/>
    </location>
    <ligand>
        <name>ATP</name>
        <dbReference type="ChEBI" id="CHEBI:30616"/>
    </ligand>
</feature>
<dbReference type="GO" id="GO:0009073">
    <property type="term" value="P:aromatic amino acid family biosynthetic process"/>
    <property type="evidence" value="ECO:0007669"/>
    <property type="project" value="UniProtKB-KW"/>
</dbReference>
<keyword evidence="1 7" id="KW-0028">Amino-acid biosynthesis</keyword>
<dbReference type="Pfam" id="PF01202">
    <property type="entry name" value="SKI"/>
    <property type="match status" value="1"/>
</dbReference>
<keyword evidence="4 7" id="KW-0418">Kinase</keyword>
<evidence type="ECO:0000256" key="4">
    <source>
        <dbReference type="ARBA" id="ARBA00022777"/>
    </source>
</evidence>
<dbReference type="Gene3D" id="3.40.50.300">
    <property type="entry name" value="P-loop containing nucleotide triphosphate hydrolases"/>
    <property type="match status" value="1"/>
</dbReference>
<reference evidence="9 10" key="1">
    <citation type="submission" date="2015-05" db="EMBL/GenBank/DDBJ databases">
        <title>Genome sequencing and analysis of members of genus Stenotrophomonas.</title>
        <authorList>
            <person name="Patil P.P."/>
            <person name="Midha S."/>
            <person name="Patil P.B."/>
        </authorList>
    </citation>
    <scope>NUCLEOTIDE SEQUENCE [LARGE SCALE GENOMIC DNA]</scope>
    <source>
        <strain evidence="9 10">DSM 17805</strain>
    </source>
</reference>
<name>A0A0R0BBV6_9GAMM</name>
<keyword evidence="7" id="KW-0963">Cytoplasm</keyword>
<dbReference type="GO" id="GO:0008652">
    <property type="term" value="P:amino acid biosynthetic process"/>
    <property type="evidence" value="ECO:0007669"/>
    <property type="project" value="UniProtKB-KW"/>
</dbReference>
<dbReference type="InterPro" id="IPR000623">
    <property type="entry name" value="Shikimate_kinase/TSH1"/>
</dbReference>
<dbReference type="SMART" id="SM00382">
    <property type="entry name" value="AAA"/>
    <property type="match status" value="1"/>
</dbReference>
<gene>
    <name evidence="7 9" type="primary">aroK</name>
    <name evidence="9" type="ORF">ABB25_13120</name>
</gene>
<dbReference type="InterPro" id="IPR031322">
    <property type="entry name" value="Shikimate/glucono_kinase"/>
</dbReference>
<feature type="binding site" evidence="7">
    <location>
        <position position="139"/>
    </location>
    <ligand>
        <name>substrate</name>
    </ligand>
</feature>
<comment type="catalytic activity">
    <reaction evidence="7">
        <text>shikimate + ATP = 3-phosphoshikimate + ADP + H(+)</text>
        <dbReference type="Rhea" id="RHEA:13121"/>
        <dbReference type="ChEBI" id="CHEBI:15378"/>
        <dbReference type="ChEBI" id="CHEBI:30616"/>
        <dbReference type="ChEBI" id="CHEBI:36208"/>
        <dbReference type="ChEBI" id="CHEBI:145989"/>
        <dbReference type="ChEBI" id="CHEBI:456216"/>
        <dbReference type="EC" id="2.7.1.71"/>
    </reaction>
</comment>
<evidence type="ECO:0000259" key="8">
    <source>
        <dbReference type="SMART" id="SM00382"/>
    </source>
</evidence>
<dbReference type="GO" id="GO:0009423">
    <property type="term" value="P:chorismate biosynthetic process"/>
    <property type="evidence" value="ECO:0007669"/>
    <property type="project" value="UniProtKB-UniRule"/>
</dbReference>
<evidence type="ECO:0000256" key="5">
    <source>
        <dbReference type="ARBA" id="ARBA00022840"/>
    </source>
</evidence>
<dbReference type="SUPFAM" id="SSF52540">
    <property type="entry name" value="P-loop containing nucleoside triphosphate hydrolases"/>
    <property type="match status" value="1"/>
</dbReference>
<dbReference type="Proteomes" id="UP000051254">
    <property type="component" value="Unassembled WGS sequence"/>
</dbReference>